<dbReference type="RefSeq" id="WP_126535165.1">
    <property type="nucleotide sequence ID" value="NZ_CP096849.1"/>
</dbReference>
<feature type="transmembrane region" description="Helical" evidence="1">
    <location>
        <begin position="52"/>
        <end position="70"/>
    </location>
</feature>
<gene>
    <name evidence="2" type="ORF">M2B19_06545</name>
</gene>
<proteinExistence type="predicted"/>
<feature type="transmembrane region" description="Helical" evidence="1">
    <location>
        <begin position="76"/>
        <end position="97"/>
    </location>
</feature>
<dbReference type="AlphaFoldDB" id="A0AAJ6MME8"/>
<accession>A0AAJ6MME8</accession>
<keyword evidence="1" id="KW-0812">Transmembrane</keyword>
<name>A0AAJ6MME8_9ENTR</name>
<keyword evidence="1" id="KW-0472">Membrane</keyword>
<organism evidence="2 3">
    <name type="scientific">Enterobacter kobei</name>
    <dbReference type="NCBI Taxonomy" id="208224"/>
    <lineage>
        <taxon>Bacteria</taxon>
        <taxon>Pseudomonadati</taxon>
        <taxon>Pseudomonadota</taxon>
        <taxon>Gammaproteobacteria</taxon>
        <taxon>Enterobacterales</taxon>
        <taxon>Enterobacteriaceae</taxon>
        <taxon>Enterobacter</taxon>
        <taxon>Enterobacter cloacae complex</taxon>
    </lineage>
</organism>
<keyword evidence="1" id="KW-1133">Transmembrane helix</keyword>
<protein>
    <submittedName>
        <fullName evidence="2">Holin family protein</fullName>
    </submittedName>
</protein>
<evidence type="ECO:0000313" key="3">
    <source>
        <dbReference type="Proteomes" id="UP001228563"/>
    </source>
</evidence>
<sequence length="100" mass="11226">MLSIIIDLIKSGISLISKNKTEVAKSKDELETEKTSEAQETNREEIKAGKGWRSFLGYACTVILVYNYILVPILDYFGIVLFSFPLSDIIRIIILLLSGN</sequence>
<dbReference type="Proteomes" id="UP001228563">
    <property type="component" value="Chromosome"/>
</dbReference>
<evidence type="ECO:0000256" key="1">
    <source>
        <dbReference type="SAM" id="Phobius"/>
    </source>
</evidence>
<reference evidence="2" key="1">
    <citation type="submission" date="2022-04" db="EMBL/GenBank/DDBJ databases">
        <title>Co-occurrence of mcr-9 and blaNDM-1 in multidrug-resistant Enterobacter kobei strain isolated from an infant with urinary infection.</title>
        <authorList>
            <person name="Zeng H."/>
        </authorList>
    </citation>
    <scope>NUCLEOTIDE SEQUENCE</scope>
    <source>
        <strain evidence="2">EC1382</strain>
    </source>
</reference>
<dbReference type="EMBL" id="CP096849">
    <property type="protein sequence ID" value="WMT67226.1"/>
    <property type="molecule type" value="Genomic_DNA"/>
</dbReference>
<evidence type="ECO:0000313" key="2">
    <source>
        <dbReference type="EMBL" id="WMT67226.1"/>
    </source>
</evidence>